<dbReference type="AlphaFoldDB" id="A0A2J6PEA2"/>
<dbReference type="EMBL" id="KZ613553">
    <property type="protein sequence ID" value="PMD12329.1"/>
    <property type="molecule type" value="Genomic_DNA"/>
</dbReference>
<evidence type="ECO:0000313" key="4">
    <source>
        <dbReference type="Proteomes" id="UP000235672"/>
    </source>
</evidence>
<evidence type="ECO:0000256" key="2">
    <source>
        <dbReference type="SAM" id="Phobius"/>
    </source>
</evidence>
<proteinExistence type="predicted"/>
<sequence length="332" mass="35128">MSKPYYPGEQPGLEVGVPPMPSMQPQQIHPDYMAYQSPYYQAASKEAPPYIPQQQPATPEYNRICGLPTRIFWIVFAVVLLVLGAALGAGLGAGLSAHKTAHLPDNSGSASSSGTPEQQQSTSHSAYAYPTAATTSPSTTTSSSSPTSTIQPFSTKPGTYRIVNVATYNALDLYLGGTTNGTEIECWQWSGAVYSPLSENPHQAWLISSVGNNLITIYNSASQSYLTAPAGLVSGPGSGGGPTYGAVPGNPSDPHTQFTIIQNSDNSIRYACISSPFSSSANNLARRFQSNAYPTKLLDLADAGIENGTPVLVWEENGETGSGNQHWILTTE</sequence>
<organism evidence="3 4">
    <name type="scientific">Hyaloscypha hepaticicola</name>
    <dbReference type="NCBI Taxonomy" id="2082293"/>
    <lineage>
        <taxon>Eukaryota</taxon>
        <taxon>Fungi</taxon>
        <taxon>Dikarya</taxon>
        <taxon>Ascomycota</taxon>
        <taxon>Pezizomycotina</taxon>
        <taxon>Leotiomycetes</taxon>
        <taxon>Helotiales</taxon>
        <taxon>Hyaloscyphaceae</taxon>
        <taxon>Hyaloscypha</taxon>
    </lineage>
</organism>
<feature type="compositionally biased region" description="Low complexity" evidence="1">
    <location>
        <begin position="121"/>
        <end position="149"/>
    </location>
</feature>
<evidence type="ECO:0000256" key="1">
    <source>
        <dbReference type="SAM" id="MobiDB-lite"/>
    </source>
</evidence>
<feature type="compositionally biased region" description="Polar residues" evidence="1">
    <location>
        <begin position="106"/>
        <end position="120"/>
    </location>
</feature>
<gene>
    <name evidence="3" type="ORF">NA56DRAFT_756690</name>
</gene>
<dbReference type="InterPro" id="IPR035992">
    <property type="entry name" value="Ricin_B-like_lectins"/>
</dbReference>
<dbReference type="Proteomes" id="UP000235672">
    <property type="component" value="Unassembled WGS sequence"/>
</dbReference>
<feature type="transmembrane region" description="Helical" evidence="2">
    <location>
        <begin position="71"/>
        <end position="95"/>
    </location>
</feature>
<protein>
    <submittedName>
        <fullName evidence="3">Carbohydrate-binding module family 13 protein</fullName>
    </submittedName>
</protein>
<name>A0A2J6PEA2_9HELO</name>
<keyword evidence="2" id="KW-0812">Transmembrane</keyword>
<feature type="region of interest" description="Disordered" evidence="1">
    <location>
        <begin position="103"/>
        <end position="152"/>
    </location>
</feature>
<keyword evidence="2" id="KW-1133">Transmembrane helix</keyword>
<keyword evidence="4" id="KW-1185">Reference proteome</keyword>
<reference evidence="3 4" key="1">
    <citation type="submission" date="2016-05" db="EMBL/GenBank/DDBJ databases">
        <title>A degradative enzymes factory behind the ericoid mycorrhizal symbiosis.</title>
        <authorList>
            <consortium name="DOE Joint Genome Institute"/>
            <person name="Martino E."/>
            <person name="Morin E."/>
            <person name="Grelet G."/>
            <person name="Kuo A."/>
            <person name="Kohler A."/>
            <person name="Daghino S."/>
            <person name="Barry K."/>
            <person name="Choi C."/>
            <person name="Cichocki N."/>
            <person name="Clum A."/>
            <person name="Copeland A."/>
            <person name="Hainaut M."/>
            <person name="Haridas S."/>
            <person name="Labutti K."/>
            <person name="Lindquist E."/>
            <person name="Lipzen A."/>
            <person name="Khouja H.-R."/>
            <person name="Murat C."/>
            <person name="Ohm R."/>
            <person name="Olson A."/>
            <person name="Spatafora J."/>
            <person name="Veneault-Fourrey C."/>
            <person name="Henrissat B."/>
            <person name="Grigoriev I."/>
            <person name="Martin F."/>
            <person name="Perotto S."/>
        </authorList>
    </citation>
    <scope>NUCLEOTIDE SEQUENCE [LARGE SCALE GENOMIC DNA]</scope>
    <source>
        <strain evidence="3 4">UAMH 7357</strain>
    </source>
</reference>
<dbReference type="SUPFAM" id="SSF50370">
    <property type="entry name" value="Ricin B-like lectins"/>
    <property type="match status" value="1"/>
</dbReference>
<accession>A0A2J6PEA2</accession>
<dbReference type="OrthoDB" id="3553970at2759"/>
<keyword evidence="2" id="KW-0472">Membrane</keyword>
<evidence type="ECO:0000313" key="3">
    <source>
        <dbReference type="EMBL" id="PMD12329.1"/>
    </source>
</evidence>
<dbReference type="Gene3D" id="2.80.10.50">
    <property type="match status" value="1"/>
</dbReference>